<dbReference type="PANTHER" id="PTHR30511:SF3">
    <property type="entry name" value="LYSINE RACEMASE"/>
    <property type="match status" value="1"/>
</dbReference>
<dbReference type="SUPFAM" id="SSF51419">
    <property type="entry name" value="PLP-binding barrel"/>
    <property type="match status" value="1"/>
</dbReference>
<gene>
    <name evidence="5" type="primary">orr</name>
    <name evidence="5" type="ORF">NRE15_11410</name>
</gene>
<evidence type="ECO:0000256" key="2">
    <source>
        <dbReference type="ARBA" id="ARBA00022898"/>
    </source>
</evidence>
<organism evidence="5 6">
    <name type="scientific">Fundicoccus culcitae</name>
    <dbReference type="NCBI Taxonomy" id="2969821"/>
    <lineage>
        <taxon>Bacteria</taxon>
        <taxon>Bacillati</taxon>
        <taxon>Bacillota</taxon>
        <taxon>Bacilli</taxon>
        <taxon>Lactobacillales</taxon>
        <taxon>Aerococcaceae</taxon>
        <taxon>Fundicoccus</taxon>
    </lineage>
</organism>
<dbReference type="InterPro" id="IPR029066">
    <property type="entry name" value="PLP-binding_barrel"/>
</dbReference>
<dbReference type="NCBIfam" id="NF040742">
    <property type="entry name" value="racem_Orr"/>
    <property type="match status" value="1"/>
</dbReference>
<dbReference type="Gene3D" id="3.20.20.10">
    <property type="entry name" value="Alanine racemase"/>
    <property type="match status" value="1"/>
</dbReference>
<evidence type="ECO:0000256" key="1">
    <source>
        <dbReference type="ARBA" id="ARBA00001933"/>
    </source>
</evidence>
<accession>A0ABY5P4T7</accession>
<dbReference type="PANTHER" id="PTHR30511">
    <property type="entry name" value="ALANINE RACEMASE"/>
    <property type="match status" value="1"/>
</dbReference>
<evidence type="ECO:0000313" key="5">
    <source>
        <dbReference type="EMBL" id="UUX33500.1"/>
    </source>
</evidence>
<protein>
    <submittedName>
        <fullName evidence="5">Ornithine racemase Orr</fullName>
        <ecNumber evidence="5">5.1.1.12</ecNumber>
    </submittedName>
</protein>
<name>A0ABY5P4T7_9LACT</name>
<reference evidence="5 6" key="1">
    <citation type="submission" date="2022-08" db="EMBL/GenBank/DDBJ databases">
        <title>Aerococcaceae sp. nov isolated from spoiled eye mask.</title>
        <authorList>
            <person name="Zhou G."/>
            <person name="Xie X.-B."/>
            <person name="Shi Q.-S."/>
            <person name="Wang Y.-S."/>
            <person name="Wen X."/>
            <person name="Peng H."/>
            <person name="Yang X.-J."/>
            <person name="Tao H.-B."/>
            <person name="Huang X.-M."/>
        </authorList>
    </citation>
    <scope>NUCLEOTIDE SEQUENCE [LARGE SCALE GENOMIC DNA]</scope>
    <source>
        <strain evidence="6">DM20194951</strain>
    </source>
</reference>
<keyword evidence="3 5" id="KW-0413">Isomerase</keyword>
<dbReference type="InterPro" id="IPR001608">
    <property type="entry name" value="Ala_racemase_N"/>
</dbReference>
<dbReference type="InterPro" id="IPR000821">
    <property type="entry name" value="Ala_racemase"/>
</dbReference>
<evidence type="ECO:0000313" key="6">
    <source>
        <dbReference type="Proteomes" id="UP001315967"/>
    </source>
</evidence>
<dbReference type="CDD" id="cd06815">
    <property type="entry name" value="PLPDE_III_AR_like_1"/>
    <property type="match status" value="1"/>
</dbReference>
<feature type="domain" description="Alanine racemase N-terminal" evidence="4">
    <location>
        <begin position="8"/>
        <end position="224"/>
    </location>
</feature>
<comment type="cofactor">
    <cofactor evidence="1">
        <name>pyridoxal 5'-phosphate</name>
        <dbReference type="ChEBI" id="CHEBI:597326"/>
    </cofactor>
</comment>
<keyword evidence="2" id="KW-0663">Pyridoxal phosphate</keyword>
<dbReference type="GO" id="GO:0050157">
    <property type="term" value="F:ornithine racemase activity"/>
    <property type="evidence" value="ECO:0007669"/>
    <property type="project" value="UniProtKB-EC"/>
</dbReference>
<evidence type="ECO:0000259" key="4">
    <source>
        <dbReference type="Pfam" id="PF01168"/>
    </source>
</evidence>
<dbReference type="RefSeq" id="WP_313793002.1">
    <property type="nucleotide sequence ID" value="NZ_CP102453.1"/>
</dbReference>
<keyword evidence="6" id="KW-1185">Reference proteome</keyword>
<dbReference type="EC" id="5.1.1.12" evidence="5"/>
<dbReference type="Proteomes" id="UP001315967">
    <property type="component" value="Chromosome"/>
</dbReference>
<dbReference type="Pfam" id="PF01168">
    <property type="entry name" value="Ala_racemase_N"/>
    <property type="match status" value="1"/>
</dbReference>
<proteinExistence type="predicted"/>
<evidence type="ECO:0000256" key="3">
    <source>
        <dbReference type="ARBA" id="ARBA00023235"/>
    </source>
</evidence>
<dbReference type="EMBL" id="CP102453">
    <property type="protein sequence ID" value="UUX33500.1"/>
    <property type="molecule type" value="Genomic_DNA"/>
</dbReference>
<sequence length="355" mass="39818">MQYPRVTVDRTKLKHNLDYLSNKLKAKGIQVAAVTKVFSAYPELVALYADTKNVAFLADSRLENFANYPTDIKQEKLLLRIPMLSQVQKLVETVDISLNSQLETIQAINQTAQTQNKYHKIILMIDLGDLREGIFEQAEIDQTVEAILKLPHIELIGIGVNLTCYGAIIPNYAILQQLVEHKQRIEATFNIQLDILSGGNSSTLYLLDEAIPPEINQLRIGEAFVLGVETAFGKPIPQMHQDVFTLEAEIIEYRDKPSLPIGQVGQDAFGQKPTFVDKGTMRRGILALGKQDVDPSNIKPRDKRLEIIGASSDHLILDFTQAKEDYQLGDTVQFDLTYGSLLNVFTSKYVAKVFI</sequence>